<keyword evidence="3 4" id="KW-0443">Lipid metabolism</keyword>
<sequence>MPRDELTAYVLGGGGVLGSSEVGMVRALAEHGIRPDVVLGTSIGAMNGAFIAADPGVEGAERLAAVWEAVVREGVFLDNPMRQAARVAKYRTHLLSNAPLRHVIERYLPVSRFEELEVAFQCVAACIEDSSGRWFADGDLTDAVVASCSVPGLFPPVKIDDRHYLDGGLVHSIPIGRALALGATRIFVLQVGRVEQPLKVPTKPWEVATVAFEIGRRHRFVHEMESVPDDVELHVLPSGAASSPNVSIGLARIAKMKERMDAAHAASDAYLTDLESP</sequence>
<proteinExistence type="predicted"/>
<keyword evidence="2 4" id="KW-0442">Lipid degradation</keyword>
<dbReference type="Gene3D" id="3.40.1090.10">
    <property type="entry name" value="Cytosolic phospholipase A2 catalytic domain"/>
    <property type="match status" value="2"/>
</dbReference>
<dbReference type="RefSeq" id="WP_159902445.1">
    <property type="nucleotide sequence ID" value="NZ_BAABFX010000028.1"/>
</dbReference>
<dbReference type="PANTHER" id="PTHR14226:SF29">
    <property type="entry name" value="NEUROPATHY TARGET ESTERASE SWS"/>
    <property type="match status" value="1"/>
</dbReference>
<protein>
    <submittedName>
        <fullName evidence="6">Patatin-like phospholipase family protein</fullName>
    </submittedName>
</protein>
<name>A0ABP8JYE9_9MICO</name>
<feature type="active site" description="Proton acceptor" evidence="4">
    <location>
        <position position="166"/>
    </location>
</feature>
<feature type="short sequence motif" description="GXSXG" evidence="4">
    <location>
        <begin position="40"/>
        <end position="44"/>
    </location>
</feature>
<evidence type="ECO:0000256" key="3">
    <source>
        <dbReference type="ARBA" id="ARBA00023098"/>
    </source>
</evidence>
<dbReference type="InterPro" id="IPR050301">
    <property type="entry name" value="NTE"/>
</dbReference>
<keyword evidence="7" id="KW-1185">Reference proteome</keyword>
<dbReference type="EMBL" id="BAABFX010000028">
    <property type="protein sequence ID" value="GAA4397541.1"/>
    <property type="molecule type" value="Genomic_DNA"/>
</dbReference>
<keyword evidence="1 4" id="KW-0378">Hydrolase</keyword>
<gene>
    <name evidence="6" type="ORF">GCM10023153_21560</name>
</gene>
<dbReference type="InterPro" id="IPR016035">
    <property type="entry name" value="Acyl_Trfase/lysoPLipase"/>
</dbReference>
<reference evidence="7" key="1">
    <citation type="journal article" date="2019" name="Int. J. Syst. Evol. Microbiol.">
        <title>The Global Catalogue of Microorganisms (GCM) 10K type strain sequencing project: providing services to taxonomists for standard genome sequencing and annotation.</title>
        <authorList>
            <consortium name="The Broad Institute Genomics Platform"/>
            <consortium name="The Broad Institute Genome Sequencing Center for Infectious Disease"/>
            <person name="Wu L."/>
            <person name="Ma J."/>
        </authorList>
    </citation>
    <scope>NUCLEOTIDE SEQUENCE [LARGE SCALE GENOMIC DNA]</scope>
    <source>
        <strain evidence="7">JCM 17738</strain>
    </source>
</reference>
<evidence type="ECO:0000256" key="2">
    <source>
        <dbReference type="ARBA" id="ARBA00022963"/>
    </source>
</evidence>
<feature type="domain" description="PNPLA" evidence="5">
    <location>
        <begin position="9"/>
        <end position="179"/>
    </location>
</feature>
<evidence type="ECO:0000259" key="5">
    <source>
        <dbReference type="PROSITE" id="PS51635"/>
    </source>
</evidence>
<evidence type="ECO:0000256" key="4">
    <source>
        <dbReference type="PROSITE-ProRule" id="PRU01161"/>
    </source>
</evidence>
<comment type="caution">
    <text evidence="6">The sequence shown here is derived from an EMBL/GenBank/DDBJ whole genome shotgun (WGS) entry which is preliminary data.</text>
</comment>
<evidence type="ECO:0000256" key="1">
    <source>
        <dbReference type="ARBA" id="ARBA00022801"/>
    </source>
</evidence>
<evidence type="ECO:0000313" key="6">
    <source>
        <dbReference type="EMBL" id="GAA4397541.1"/>
    </source>
</evidence>
<dbReference type="Proteomes" id="UP001500390">
    <property type="component" value="Unassembled WGS sequence"/>
</dbReference>
<dbReference type="SUPFAM" id="SSF52151">
    <property type="entry name" value="FabD/lysophospholipase-like"/>
    <property type="match status" value="1"/>
</dbReference>
<dbReference type="Pfam" id="PF01734">
    <property type="entry name" value="Patatin"/>
    <property type="match status" value="1"/>
</dbReference>
<feature type="active site" description="Nucleophile" evidence="4">
    <location>
        <position position="42"/>
    </location>
</feature>
<accession>A0ABP8JYE9</accession>
<feature type="short sequence motif" description="GXGXXG" evidence="4">
    <location>
        <begin position="13"/>
        <end position="18"/>
    </location>
</feature>
<dbReference type="PROSITE" id="PS51635">
    <property type="entry name" value="PNPLA"/>
    <property type="match status" value="1"/>
</dbReference>
<dbReference type="InterPro" id="IPR002641">
    <property type="entry name" value="PNPLA_dom"/>
</dbReference>
<organism evidence="6 7">
    <name type="scientific">Ornithinibacter aureus</name>
    <dbReference type="NCBI Taxonomy" id="622664"/>
    <lineage>
        <taxon>Bacteria</taxon>
        <taxon>Bacillati</taxon>
        <taxon>Actinomycetota</taxon>
        <taxon>Actinomycetes</taxon>
        <taxon>Micrococcales</taxon>
        <taxon>Intrasporangiaceae</taxon>
        <taxon>Ornithinibacter</taxon>
    </lineage>
</organism>
<feature type="short sequence motif" description="DGA/G" evidence="4">
    <location>
        <begin position="166"/>
        <end position="168"/>
    </location>
</feature>
<evidence type="ECO:0000313" key="7">
    <source>
        <dbReference type="Proteomes" id="UP001500390"/>
    </source>
</evidence>
<dbReference type="PANTHER" id="PTHR14226">
    <property type="entry name" value="NEUROPATHY TARGET ESTERASE/SWISS CHEESE D.MELANOGASTER"/>
    <property type="match status" value="1"/>
</dbReference>